<dbReference type="RefSeq" id="WP_094077972.1">
    <property type="nucleotide sequence ID" value="NZ_NBYO01000003.1"/>
</dbReference>
<evidence type="ECO:0000313" key="2">
    <source>
        <dbReference type="EMBL" id="OXS99187.1"/>
    </source>
</evidence>
<reference evidence="3" key="1">
    <citation type="journal article" date="2017" name="Int. J. Syst. Evol. Microbiol.">
        <title>Notoacmeibacter marinus gen. nov., sp. nov., isolated from the gut of a limpet and proposal of Notoacmeibacteraceae fam. nov. in the order Rhizobiales of the class Alphaproteobacteria.</title>
        <authorList>
            <person name="Huang Z."/>
            <person name="Guo F."/>
            <person name="Lai Q."/>
        </authorList>
    </citation>
    <scope>NUCLEOTIDE SEQUENCE [LARGE SCALE GENOMIC DNA]</scope>
    <source>
        <strain evidence="3">XMTR2A4</strain>
    </source>
</reference>
<dbReference type="SUPFAM" id="SSF159894">
    <property type="entry name" value="YgaC/TfoX-N like"/>
    <property type="match status" value="1"/>
</dbReference>
<accession>A0A231UTB3</accession>
<comment type="caution">
    <text evidence="2">The sequence shown here is derived from an EMBL/GenBank/DDBJ whole genome shotgun (WGS) entry which is preliminary data.</text>
</comment>
<name>A0A231UTB3_9HYPH</name>
<dbReference type="Pfam" id="PF04993">
    <property type="entry name" value="TfoX_N"/>
    <property type="match status" value="1"/>
</dbReference>
<dbReference type="InterPro" id="IPR007076">
    <property type="entry name" value="TfoX_N"/>
</dbReference>
<feature type="domain" description="TfoX N-terminal" evidence="1">
    <location>
        <begin position="8"/>
        <end position="102"/>
    </location>
</feature>
<sequence length="111" mass="12357">MDDDHLADLFSGLGPITIRRMFGGKGIYHQGLIFALDMSDGRIMLKGDALNAGDYEAAGCERWTYQRSGRKPTAMPYWNAPDEAMDDPDAMTPWARSAFAAALRADEKKRK</sequence>
<dbReference type="Gene3D" id="3.30.1460.30">
    <property type="entry name" value="YgaC/TfoX-N like chaperone"/>
    <property type="match status" value="1"/>
</dbReference>
<organism evidence="2 3">
    <name type="scientific">Notoacmeibacter marinus</name>
    <dbReference type="NCBI Taxonomy" id="1876515"/>
    <lineage>
        <taxon>Bacteria</taxon>
        <taxon>Pseudomonadati</taxon>
        <taxon>Pseudomonadota</taxon>
        <taxon>Alphaproteobacteria</taxon>
        <taxon>Hyphomicrobiales</taxon>
        <taxon>Notoacmeibacteraceae</taxon>
        <taxon>Notoacmeibacter</taxon>
    </lineage>
</organism>
<dbReference type="EMBL" id="NBYO01000003">
    <property type="protein sequence ID" value="OXS99187.1"/>
    <property type="molecule type" value="Genomic_DNA"/>
</dbReference>
<protein>
    <submittedName>
        <fullName evidence="2">Competence protein TfoX</fullName>
    </submittedName>
</protein>
<evidence type="ECO:0000313" key="3">
    <source>
        <dbReference type="Proteomes" id="UP000215405"/>
    </source>
</evidence>
<evidence type="ECO:0000259" key="1">
    <source>
        <dbReference type="Pfam" id="PF04993"/>
    </source>
</evidence>
<dbReference type="Proteomes" id="UP000215405">
    <property type="component" value="Unassembled WGS sequence"/>
</dbReference>
<gene>
    <name evidence="2" type="ORF">B7H23_13410</name>
</gene>
<proteinExistence type="predicted"/>
<keyword evidence="3" id="KW-1185">Reference proteome</keyword>
<dbReference type="AlphaFoldDB" id="A0A231UTB3"/>